<feature type="compositionally biased region" description="Polar residues" evidence="1">
    <location>
        <begin position="130"/>
        <end position="143"/>
    </location>
</feature>
<dbReference type="InterPro" id="IPR016193">
    <property type="entry name" value="Cytidine_deaminase-like"/>
</dbReference>
<dbReference type="GO" id="GO:0003824">
    <property type="term" value="F:catalytic activity"/>
    <property type="evidence" value="ECO:0007669"/>
    <property type="project" value="InterPro"/>
</dbReference>
<organism evidence="2">
    <name type="scientific">Entomoneis paludosa</name>
    <dbReference type="NCBI Taxonomy" id="265537"/>
    <lineage>
        <taxon>Eukaryota</taxon>
        <taxon>Sar</taxon>
        <taxon>Stramenopiles</taxon>
        <taxon>Ochrophyta</taxon>
        <taxon>Bacillariophyta</taxon>
        <taxon>Bacillariophyceae</taxon>
        <taxon>Bacillariophycidae</taxon>
        <taxon>Entomoneidaceae</taxon>
        <taxon>Entomoneis</taxon>
    </lineage>
</organism>
<feature type="compositionally biased region" description="Polar residues" evidence="1">
    <location>
        <begin position="111"/>
        <end position="123"/>
    </location>
</feature>
<proteinExistence type="predicted"/>
<name>A0A7S2V9B5_9STRA</name>
<reference evidence="2" key="1">
    <citation type="submission" date="2021-01" db="EMBL/GenBank/DDBJ databases">
        <authorList>
            <person name="Corre E."/>
            <person name="Pelletier E."/>
            <person name="Niang G."/>
            <person name="Scheremetjew M."/>
            <person name="Finn R."/>
            <person name="Kale V."/>
            <person name="Holt S."/>
            <person name="Cochrane G."/>
            <person name="Meng A."/>
            <person name="Brown T."/>
            <person name="Cohen L."/>
        </authorList>
    </citation>
    <scope>NUCLEOTIDE SEQUENCE</scope>
    <source>
        <strain evidence="2">CCMP125</strain>
    </source>
</reference>
<feature type="region of interest" description="Disordered" evidence="1">
    <location>
        <begin position="111"/>
        <end position="143"/>
    </location>
</feature>
<dbReference type="Gene3D" id="3.40.140.10">
    <property type="entry name" value="Cytidine Deaminase, domain 2"/>
    <property type="match status" value="1"/>
</dbReference>
<evidence type="ECO:0000313" key="2">
    <source>
        <dbReference type="EMBL" id="CAD9942922.1"/>
    </source>
</evidence>
<accession>A0A7S2V9B5</accession>
<sequence>MFAIQGMSRLEREMATRQGMDSADFQKGQYLCTGYDVYTTQEPTVFEAMSLVHARVRRVIFLEPNDDSDNQKDGSPQVRGLTEKFVHHLPGTNHKFRAFCCTKRSQHSLATEGSKRASTSLSSKVYGGNPNRSYWKSENPSLL</sequence>
<protein>
    <submittedName>
        <fullName evidence="2">Uncharacterized protein</fullName>
    </submittedName>
</protein>
<gene>
    <name evidence="2" type="ORF">APAL1065_LOCUS1650</name>
</gene>
<dbReference type="EMBL" id="HBHT01002466">
    <property type="protein sequence ID" value="CAD9942922.1"/>
    <property type="molecule type" value="Transcribed_RNA"/>
</dbReference>
<dbReference type="SUPFAM" id="SSF53927">
    <property type="entry name" value="Cytidine deaminase-like"/>
    <property type="match status" value="1"/>
</dbReference>
<evidence type="ECO:0000256" key="1">
    <source>
        <dbReference type="SAM" id="MobiDB-lite"/>
    </source>
</evidence>
<dbReference type="AlphaFoldDB" id="A0A7S2V9B5"/>